<evidence type="ECO:0000313" key="3">
    <source>
        <dbReference type="EMBL" id="KAF7732751.1"/>
    </source>
</evidence>
<sequence length="293" mass="33108">MAPKKKKLKSALQNVLASANASNIKKHKLAAQEKQRKNTQKKKSGGQQQQQRHRQQSQALYSTDTILLIGEGNFSFARSLVENHLTEGAEQLTATCYDSEDVLYEKYEEARENIEIIRSLGGTVLFGIDGTQLSKHKQFKNQTYSRIIFNFPHAGAGIKDQDRNVRANQELLRRFFVSAAELLSSEGEIRVTIKTCKPYDLWAIRGLAKTSGLAVKTAVPFDPSDFPGYEHRRTLGFKEGLSKSGNEEILQSDPKTYIFVPKAVMQDEIEKSAQGMKQEKNTKKRKHEDSDEE</sequence>
<dbReference type="Proteomes" id="UP000605846">
    <property type="component" value="Unassembled WGS sequence"/>
</dbReference>
<feature type="region of interest" description="Disordered" evidence="1">
    <location>
        <begin position="269"/>
        <end position="293"/>
    </location>
</feature>
<gene>
    <name evidence="3" type="ORF">EC973_000023</name>
</gene>
<feature type="domain" description="25S rRNA (uridine-N(3))-methyltransferase BMT5-like" evidence="2">
    <location>
        <begin position="67"/>
        <end position="233"/>
    </location>
</feature>
<accession>A0A8H7BWB5</accession>
<feature type="region of interest" description="Disordered" evidence="1">
    <location>
        <begin position="19"/>
        <end position="58"/>
    </location>
</feature>
<dbReference type="OrthoDB" id="273345at2759"/>
<dbReference type="PANTHER" id="PTHR11538:SF26">
    <property type="entry name" value="FERREDOXIN-FOLD ANTICODON-BINDING DOMAIN-CONTAINING PROTEIN 1"/>
    <property type="match status" value="1"/>
</dbReference>
<evidence type="ECO:0000313" key="4">
    <source>
        <dbReference type="Proteomes" id="UP000605846"/>
    </source>
</evidence>
<dbReference type="GO" id="GO:0070475">
    <property type="term" value="P:rRNA base methylation"/>
    <property type="evidence" value="ECO:0007669"/>
    <property type="project" value="InterPro"/>
</dbReference>
<dbReference type="Pfam" id="PF10354">
    <property type="entry name" value="BMT5-like"/>
    <property type="match status" value="1"/>
</dbReference>
<keyword evidence="4" id="KW-1185">Reference proteome</keyword>
<name>A0A8H7BWB5_9FUNG</name>
<dbReference type="InterPro" id="IPR019446">
    <property type="entry name" value="BMT5-like"/>
</dbReference>
<dbReference type="GO" id="GO:0070042">
    <property type="term" value="F:rRNA (uridine-N3-)-methyltransferase activity"/>
    <property type="evidence" value="ECO:0007669"/>
    <property type="project" value="InterPro"/>
</dbReference>
<evidence type="ECO:0000256" key="1">
    <source>
        <dbReference type="SAM" id="MobiDB-lite"/>
    </source>
</evidence>
<dbReference type="GO" id="GO:0005737">
    <property type="term" value="C:cytoplasm"/>
    <property type="evidence" value="ECO:0007669"/>
    <property type="project" value="TreeGrafter"/>
</dbReference>
<reference evidence="3" key="1">
    <citation type="submission" date="2020-01" db="EMBL/GenBank/DDBJ databases">
        <title>Genome Sequencing of Three Apophysomyces-Like Fungal Strains Confirms a Novel Fungal Genus in the Mucoromycota with divergent Burkholderia-like Endosymbiotic Bacteria.</title>
        <authorList>
            <person name="Stajich J.E."/>
            <person name="Macias A.M."/>
            <person name="Carter-House D."/>
            <person name="Lovett B."/>
            <person name="Kasson L.R."/>
            <person name="Berry K."/>
            <person name="Grigoriev I."/>
            <person name="Chang Y."/>
            <person name="Spatafora J."/>
            <person name="Kasson M.T."/>
        </authorList>
    </citation>
    <scope>NUCLEOTIDE SEQUENCE</scope>
    <source>
        <strain evidence="3">NRRL A-21654</strain>
    </source>
</reference>
<dbReference type="PANTHER" id="PTHR11538">
    <property type="entry name" value="PHENYLALANYL-TRNA SYNTHETASE"/>
    <property type="match status" value="1"/>
</dbReference>
<evidence type="ECO:0000259" key="2">
    <source>
        <dbReference type="Pfam" id="PF10354"/>
    </source>
</evidence>
<comment type="caution">
    <text evidence="3">The sequence shown here is derived from an EMBL/GenBank/DDBJ whole genome shotgun (WGS) entry which is preliminary data.</text>
</comment>
<proteinExistence type="predicted"/>
<dbReference type="AlphaFoldDB" id="A0A8H7BWB5"/>
<protein>
    <recommendedName>
        <fullName evidence="2">25S rRNA (uridine-N(3))-methyltransferase BMT5-like domain-containing protein</fullName>
    </recommendedName>
</protein>
<dbReference type="EMBL" id="JABAYA010000001">
    <property type="protein sequence ID" value="KAF7732751.1"/>
    <property type="molecule type" value="Genomic_DNA"/>
</dbReference>
<organism evidence="3 4">
    <name type="scientific">Apophysomyces ossiformis</name>
    <dbReference type="NCBI Taxonomy" id="679940"/>
    <lineage>
        <taxon>Eukaryota</taxon>
        <taxon>Fungi</taxon>
        <taxon>Fungi incertae sedis</taxon>
        <taxon>Mucoromycota</taxon>
        <taxon>Mucoromycotina</taxon>
        <taxon>Mucoromycetes</taxon>
        <taxon>Mucorales</taxon>
        <taxon>Mucorineae</taxon>
        <taxon>Mucoraceae</taxon>
        <taxon>Apophysomyces</taxon>
    </lineage>
</organism>